<keyword evidence="4" id="KW-1185">Reference proteome</keyword>
<evidence type="ECO:0000256" key="2">
    <source>
        <dbReference type="SAM" id="SignalP"/>
    </source>
</evidence>
<evidence type="ECO:0000256" key="1">
    <source>
        <dbReference type="SAM" id="MobiDB-lite"/>
    </source>
</evidence>
<evidence type="ECO:0000313" key="4">
    <source>
        <dbReference type="Proteomes" id="UP000501802"/>
    </source>
</evidence>
<keyword evidence="2" id="KW-0732">Signal</keyword>
<dbReference type="AlphaFoldDB" id="A0A6G9AYX1"/>
<name>A0A6G9AYX1_9BACT</name>
<protein>
    <recommendedName>
        <fullName evidence="5">DUF2147 domain-containing protein</fullName>
    </recommendedName>
</protein>
<dbReference type="KEGG" id="spib:G8759_04580"/>
<feature type="compositionally biased region" description="Polar residues" evidence="1">
    <location>
        <begin position="123"/>
        <end position="132"/>
    </location>
</feature>
<proteinExistence type="predicted"/>
<feature type="chain" id="PRO_5026196687" description="DUF2147 domain-containing protein" evidence="2">
    <location>
        <begin position="21"/>
        <end position="132"/>
    </location>
</feature>
<feature type="signal peptide" evidence="2">
    <location>
        <begin position="1"/>
        <end position="20"/>
    </location>
</feature>
<sequence>MKTLLASILMIVATFQAATAQTTASANSQTVTGKWVGSFDGASSGKFELVLNQDSNGKLTGQVIMITDDGNRYPIDLKTAVWEKEQLSASYADPSDGDEVSFTGKLADPGLKGTWKADGGQSVGTWQVSRAK</sequence>
<dbReference type="Proteomes" id="UP000501802">
    <property type="component" value="Chromosome"/>
</dbReference>
<accession>A0A6G9AYX1</accession>
<evidence type="ECO:0008006" key="5">
    <source>
        <dbReference type="Google" id="ProtNLM"/>
    </source>
</evidence>
<feature type="region of interest" description="Disordered" evidence="1">
    <location>
        <begin position="91"/>
        <end position="132"/>
    </location>
</feature>
<reference evidence="3 4" key="1">
    <citation type="submission" date="2020-03" db="EMBL/GenBank/DDBJ databases">
        <authorList>
            <person name="Kim M.K."/>
        </authorList>
    </citation>
    <scope>NUCLEOTIDE SEQUENCE [LARGE SCALE GENOMIC DNA]</scope>
    <source>
        <strain evidence="3 4">BT328</strain>
    </source>
</reference>
<evidence type="ECO:0000313" key="3">
    <source>
        <dbReference type="EMBL" id="QIP17662.1"/>
    </source>
</evidence>
<dbReference type="EMBL" id="CP050063">
    <property type="protein sequence ID" value="QIP17662.1"/>
    <property type="molecule type" value="Genomic_DNA"/>
</dbReference>
<organism evidence="3 4">
    <name type="scientific">Spirosoma aureum</name>
    <dbReference type="NCBI Taxonomy" id="2692134"/>
    <lineage>
        <taxon>Bacteria</taxon>
        <taxon>Pseudomonadati</taxon>
        <taxon>Bacteroidota</taxon>
        <taxon>Cytophagia</taxon>
        <taxon>Cytophagales</taxon>
        <taxon>Cytophagaceae</taxon>
        <taxon>Spirosoma</taxon>
    </lineage>
</organism>
<gene>
    <name evidence="3" type="ORF">G8759_04580</name>
</gene>